<dbReference type="Pfam" id="PF00392">
    <property type="entry name" value="GntR"/>
    <property type="match status" value="1"/>
</dbReference>
<dbReference type="PRINTS" id="PR00035">
    <property type="entry name" value="HTHGNTR"/>
</dbReference>
<dbReference type="InterPro" id="IPR011663">
    <property type="entry name" value="UTRA"/>
</dbReference>
<dbReference type="GO" id="GO:0003677">
    <property type="term" value="F:DNA binding"/>
    <property type="evidence" value="ECO:0007669"/>
    <property type="project" value="UniProtKB-KW"/>
</dbReference>
<proteinExistence type="predicted"/>
<dbReference type="Pfam" id="PF07702">
    <property type="entry name" value="UTRA"/>
    <property type="match status" value="1"/>
</dbReference>
<dbReference type="InterPro" id="IPR028978">
    <property type="entry name" value="Chorismate_lyase_/UTRA_dom_sf"/>
</dbReference>
<dbReference type="GO" id="GO:0003700">
    <property type="term" value="F:DNA-binding transcription factor activity"/>
    <property type="evidence" value="ECO:0007669"/>
    <property type="project" value="InterPro"/>
</dbReference>
<dbReference type="SUPFAM" id="SSF64288">
    <property type="entry name" value="Chorismate lyase-like"/>
    <property type="match status" value="1"/>
</dbReference>
<name>A0A7R7ENZ9_9FIRM</name>
<keyword evidence="3" id="KW-0804">Transcription</keyword>
<dbReference type="CDD" id="cd07377">
    <property type="entry name" value="WHTH_GntR"/>
    <property type="match status" value="1"/>
</dbReference>
<dbReference type="InterPro" id="IPR050679">
    <property type="entry name" value="Bact_HTH_transcr_reg"/>
</dbReference>
<reference evidence="5 6" key="1">
    <citation type="submission" date="2020-11" db="EMBL/GenBank/DDBJ databases">
        <title>Draft genome sequencing of a Lachnospiraceae strain isolated from anoxic soil subjected to BSD treatment.</title>
        <authorList>
            <person name="Uek A."/>
            <person name="Tonouchi A."/>
        </authorList>
    </citation>
    <scope>NUCLEOTIDE SEQUENCE [LARGE SCALE GENOMIC DNA]</scope>
    <source>
        <strain evidence="5 6">TB5</strain>
    </source>
</reference>
<keyword evidence="1" id="KW-0805">Transcription regulation</keyword>
<evidence type="ECO:0000256" key="1">
    <source>
        <dbReference type="ARBA" id="ARBA00023015"/>
    </source>
</evidence>
<dbReference type="GO" id="GO:0045892">
    <property type="term" value="P:negative regulation of DNA-templated transcription"/>
    <property type="evidence" value="ECO:0007669"/>
    <property type="project" value="TreeGrafter"/>
</dbReference>
<evidence type="ECO:0000313" key="5">
    <source>
        <dbReference type="EMBL" id="BCN32249.1"/>
    </source>
</evidence>
<dbReference type="SUPFAM" id="SSF46785">
    <property type="entry name" value="Winged helix' DNA-binding domain"/>
    <property type="match status" value="1"/>
</dbReference>
<dbReference type="InterPro" id="IPR036390">
    <property type="entry name" value="WH_DNA-bd_sf"/>
</dbReference>
<keyword evidence="6" id="KW-1185">Reference proteome</keyword>
<dbReference type="RefSeq" id="WP_271713309.1">
    <property type="nucleotide sequence ID" value="NZ_AP024169.1"/>
</dbReference>
<evidence type="ECO:0000256" key="2">
    <source>
        <dbReference type="ARBA" id="ARBA00023125"/>
    </source>
</evidence>
<dbReference type="Proteomes" id="UP000595897">
    <property type="component" value="Chromosome"/>
</dbReference>
<evidence type="ECO:0000259" key="4">
    <source>
        <dbReference type="PROSITE" id="PS50949"/>
    </source>
</evidence>
<dbReference type="EMBL" id="AP024169">
    <property type="protein sequence ID" value="BCN32249.1"/>
    <property type="molecule type" value="Genomic_DNA"/>
</dbReference>
<dbReference type="PANTHER" id="PTHR44846:SF1">
    <property type="entry name" value="MANNOSYL-D-GLYCERATE TRANSPORT_METABOLISM SYSTEM REPRESSOR MNGR-RELATED"/>
    <property type="match status" value="1"/>
</dbReference>
<protein>
    <submittedName>
        <fullName evidence="5">GntR family transcriptional regulator</fullName>
    </submittedName>
</protein>
<dbReference type="KEGG" id="ahb:bsdtb5_35440"/>
<evidence type="ECO:0000313" key="6">
    <source>
        <dbReference type="Proteomes" id="UP000595897"/>
    </source>
</evidence>
<dbReference type="Gene3D" id="3.40.1410.10">
    <property type="entry name" value="Chorismate lyase-like"/>
    <property type="match status" value="1"/>
</dbReference>
<accession>A0A7R7ENZ9</accession>
<dbReference type="InterPro" id="IPR000524">
    <property type="entry name" value="Tscrpt_reg_HTH_GntR"/>
</dbReference>
<gene>
    <name evidence="5" type="ORF">bsdtb5_35440</name>
</gene>
<keyword evidence="2" id="KW-0238">DNA-binding</keyword>
<organism evidence="5 6">
    <name type="scientific">Anaeromicropila herbilytica</name>
    <dbReference type="NCBI Taxonomy" id="2785025"/>
    <lineage>
        <taxon>Bacteria</taxon>
        <taxon>Bacillati</taxon>
        <taxon>Bacillota</taxon>
        <taxon>Clostridia</taxon>
        <taxon>Lachnospirales</taxon>
        <taxon>Lachnospiraceae</taxon>
        <taxon>Anaeromicropila</taxon>
    </lineage>
</organism>
<dbReference type="SMART" id="SM00866">
    <property type="entry name" value="UTRA"/>
    <property type="match status" value="1"/>
</dbReference>
<evidence type="ECO:0000256" key="3">
    <source>
        <dbReference type="ARBA" id="ARBA00023163"/>
    </source>
</evidence>
<dbReference type="SMART" id="SM00345">
    <property type="entry name" value="HTH_GNTR"/>
    <property type="match status" value="1"/>
</dbReference>
<dbReference type="AlphaFoldDB" id="A0A7R7ENZ9"/>
<dbReference type="InterPro" id="IPR036388">
    <property type="entry name" value="WH-like_DNA-bd_sf"/>
</dbReference>
<feature type="domain" description="HTH gntR-type" evidence="4">
    <location>
        <begin position="5"/>
        <end position="73"/>
    </location>
</feature>
<dbReference type="PROSITE" id="PS50949">
    <property type="entry name" value="HTH_GNTR"/>
    <property type="match status" value="1"/>
</dbReference>
<dbReference type="Gene3D" id="1.10.10.10">
    <property type="entry name" value="Winged helix-like DNA-binding domain superfamily/Winged helix DNA-binding domain"/>
    <property type="match status" value="1"/>
</dbReference>
<sequence length="241" mass="28178">MNRRQTKYYTIKQNIQNMINSGEMPIGSEIPSETELMNQYEVSRVTARRALDELYRDGYIEKIQGKRAYVKEMLNKDGFTLVQSYTDEIVKKHMIPSRRILECVVRKAFPEETAYLSIQEGDYVFSLIRIYYANGDPLCYTHSVLPYDYFNDIENHNFLNSSLYHIIENEYLVKIKSSKLSLKAVATPRIIANYLSVDIDTPILFTKAVTYGIIGDIERPIESFQTYYLTDNFEYTLTKNL</sequence>
<dbReference type="PANTHER" id="PTHR44846">
    <property type="entry name" value="MANNOSYL-D-GLYCERATE TRANSPORT/METABOLISM SYSTEM REPRESSOR MNGR-RELATED"/>
    <property type="match status" value="1"/>
</dbReference>